<dbReference type="GO" id="GO:0005524">
    <property type="term" value="F:ATP binding"/>
    <property type="evidence" value="ECO:0007669"/>
    <property type="project" value="UniProtKB-KW"/>
</dbReference>
<dbReference type="InParanoid" id="A0A0C3CFS1"/>
<protein>
    <recommendedName>
        <fullName evidence="6">AAA+ ATPase domain-containing protein</fullName>
    </recommendedName>
</protein>
<dbReference type="AlphaFoldDB" id="A0A0C3CFS1"/>
<evidence type="ECO:0000256" key="2">
    <source>
        <dbReference type="ARBA" id="ARBA00022741"/>
    </source>
</evidence>
<sequence length="301" mass="33251">MNVWKTVAMRPSRPLHTVVLGDEQKEQLLSDIGEYLQPHTRQWYAVRGIPYRRGYLFFGPPGTGKTSLAFAIAGFFGLDVYCVSLAEPTISEEDLVSLFDELPVQCLVLLEDVDSAGLVVRRGKAPKVDNPRHMPGPDSRDDDSNSQTNGISLSGLLNVIDGIASQEGRVLIMTTNHVSSLDAALLRPGRVDLRVPFELASGKQAEDLFLQTFTDTDSEDPEKSKGMDVKEKCELEDMARKFAAEIPDKALSPAEIQGFLMNWKKKPADAVAKVKEWVEENMNKADAPPSKMVNGNHLPSR</sequence>
<evidence type="ECO:0000256" key="3">
    <source>
        <dbReference type="ARBA" id="ARBA00022840"/>
    </source>
</evidence>
<keyword evidence="2 4" id="KW-0547">Nucleotide-binding</keyword>
<dbReference type="Gene3D" id="3.40.50.300">
    <property type="entry name" value="P-loop containing nucleotide triphosphate hydrolases"/>
    <property type="match status" value="1"/>
</dbReference>
<evidence type="ECO:0000313" key="8">
    <source>
        <dbReference type="Proteomes" id="UP000054321"/>
    </source>
</evidence>
<reference evidence="8" key="2">
    <citation type="submission" date="2015-01" db="EMBL/GenBank/DDBJ databases">
        <title>Evolutionary Origins and Diversification of the Mycorrhizal Mutualists.</title>
        <authorList>
            <consortium name="DOE Joint Genome Institute"/>
            <consortium name="Mycorrhizal Genomics Consortium"/>
            <person name="Kohler A."/>
            <person name="Kuo A."/>
            <person name="Nagy L.G."/>
            <person name="Floudas D."/>
            <person name="Copeland A."/>
            <person name="Barry K.W."/>
            <person name="Cichocki N."/>
            <person name="Veneault-Fourrey C."/>
            <person name="LaButti K."/>
            <person name="Lindquist E.A."/>
            <person name="Lipzen A."/>
            <person name="Lundell T."/>
            <person name="Morin E."/>
            <person name="Murat C."/>
            <person name="Riley R."/>
            <person name="Ohm R."/>
            <person name="Sun H."/>
            <person name="Tunlid A."/>
            <person name="Henrissat B."/>
            <person name="Grigoriev I.V."/>
            <person name="Hibbett D.S."/>
            <person name="Martin F."/>
        </authorList>
    </citation>
    <scope>NUCLEOTIDE SEQUENCE [LARGE SCALE GENOMIC DNA]</scope>
    <source>
        <strain evidence="8">Zn</strain>
    </source>
</reference>
<accession>A0A0C3CFS1</accession>
<dbReference type="PANTHER" id="PTHR23070">
    <property type="entry name" value="BCS1 AAA-TYPE ATPASE"/>
    <property type="match status" value="1"/>
</dbReference>
<dbReference type="InterPro" id="IPR001270">
    <property type="entry name" value="ClpA/B"/>
</dbReference>
<evidence type="ECO:0000256" key="5">
    <source>
        <dbReference type="SAM" id="MobiDB-lite"/>
    </source>
</evidence>
<feature type="region of interest" description="Disordered" evidence="5">
    <location>
        <begin position="282"/>
        <end position="301"/>
    </location>
</feature>
<evidence type="ECO:0000259" key="6">
    <source>
        <dbReference type="SMART" id="SM00382"/>
    </source>
</evidence>
<dbReference type="EMBL" id="KN832881">
    <property type="protein sequence ID" value="KIM97813.1"/>
    <property type="molecule type" value="Genomic_DNA"/>
</dbReference>
<feature type="region of interest" description="Disordered" evidence="5">
    <location>
        <begin position="124"/>
        <end position="148"/>
    </location>
</feature>
<dbReference type="Pfam" id="PF00004">
    <property type="entry name" value="AAA"/>
    <property type="match status" value="1"/>
</dbReference>
<dbReference type="InterPro" id="IPR027417">
    <property type="entry name" value="P-loop_NTPase"/>
</dbReference>
<comment type="similarity">
    <text evidence="1">Belongs to the AAA ATPase family. BCS1 subfamily.</text>
</comment>
<dbReference type="InterPro" id="IPR050747">
    <property type="entry name" value="Mitochondrial_chaperone_BCS1"/>
</dbReference>
<dbReference type="SUPFAM" id="SSF52540">
    <property type="entry name" value="P-loop containing nucleoside triphosphate hydrolases"/>
    <property type="match status" value="1"/>
</dbReference>
<dbReference type="InterPro" id="IPR003593">
    <property type="entry name" value="AAA+_ATPase"/>
</dbReference>
<dbReference type="SMART" id="SM00382">
    <property type="entry name" value="AAA"/>
    <property type="match status" value="1"/>
</dbReference>
<dbReference type="InterPro" id="IPR057495">
    <property type="entry name" value="AAA_lid_BCS1"/>
</dbReference>
<dbReference type="PRINTS" id="PR00300">
    <property type="entry name" value="CLPPROTEASEA"/>
</dbReference>
<gene>
    <name evidence="7" type="ORF">OIDMADRAFT_105308</name>
</gene>
<feature type="domain" description="AAA+ ATPase" evidence="6">
    <location>
        <begin position="51"/>
        <end position="201"/>
    </location>
</feature>
<dbReference type="GO" id="GO:0016887">
    <property type="term" value="F:ATP hydrolysis activity"/>
    <property type="evidence" value="ECO:0007669"/>
    <property type="project" value="InterPro"/>
</dbReference>
<evidence type="ECO:0000256" key="1">
    <source>
        <dbReference type="ARBA" id="ARBA00007448"/>
    </source>
</evidence>
<dbReference type="HOGENOM" id="CLU_010189_7_0_1"/>
<dbReference type="Pfam" id="PF25426">
    <property type="entry name" value="AAA_lid_BCS1"/>
    <property type="match status" value="1"/>
</dbReference>
<organism evidence="7 8">
    <name type="scientific">Oidiodendron maius (strain Zn)</name>
    <dbReference type="NCBI Taxonomy" id="913774"/>
    <lineage>
        <taxon>Eukaryota</taxon>
        <taxon>Fungi</taxon>
        <taxon>Dikarya</taxon>
        <taxon>Ascomycota</taxon>
        <taxon>Pezizomycotina</taxon>
        <taxon>Leotiomycetes</taxon>
        <taxon>Leotiomycetes incertae sedis</taxon>
        <taxon>Myxotrichaceae</taxon>
        <taxon>Oidiodendron</taxon>
    </lineage>
</organism>
<evidence type="ECO:0000256" key="4">
    <source>
        <dbReference type="RuleBase" id="RU003651"/>
    </source>
</evidence>
<dbReference type="OrthoDB" id="10251412at2759"/>
<dbReference type="PROSITE" id="PS00674">
    <property type="entry name" value="AAA"/>
    <property type="match status" value="1"/>
</dbReference>
<dbReference type="InterPro" id="IPR003959">
    <property type="entry name" value="ATPase_AAA_core"/>
</dbReference>
<keyword evidence="3 4" id="KW-0067">ATP-binding</keyword>
<keyword evidence="8" id="KW-1185">Reference proteome</keyword>
<dbReference type="InterPro" id="IPR003960">
    <property type="entry name" value="ATPase_AAA_CS"/>
</dbReference>
<name>A0A0C3CFS1_OIDMZ</name>
<proteinExistence type="inferred from homology"/>
<evidence type="ECO:0000313" key="7">
    <source>
        <dbReference type="EMBL" id="KIM97813.1"/>
    </source>
</evidence>
<reference evidence="7 8" key="1">
    <citation type="submission" date="2014-04" db="EMBL/GenBank/DDBJ databases">
        <authorList>
            <consortium name="DOE Joint Genome Institute"/>
            <person name="Kuo A."/>
            <person name="Martino E."/>
            <person name="Perotto S."/>
            <person name="Kohler A."/>
            <person name="Nagy L.G."/>
            <person name="Floudas D."/>
            <person name="Copeland A."/>
            <person name="Barry K.W."/>
            <person name="Cichocki N."/>
            <person name="Veneault-Fourrey C."/>
            <person name="LaButti K."/>
            <person name="Lindquist E.A."/>
            <person name="Lipzen A."/>
            <person name="Lundell T."/>
            <person name="Morin E."/>
            <person name="Murat C."/>
            <person name="Sun H."/>
            <person name="Tunlid A."/>
            <person name="Henrissat B."/>
            <person name="Grigoriev I.V."/>
            <person name="Hibbett D.S."/>
            <person name="Martin F."/>
            <person name="Nordberg H.P."/>
            <person name="Cantor M.N."/>
            <person name="Hua S.X."/>
        </authorList>
    </citation>
    <scope>NUCLEOTIDE SEQUENCE [LARGE SCALE GENOMIC DNA]</scope>
    <source>
        <strain evidence="7 8">Zn</strain>
    </source>
</reference>
<dbReference type="STRING" id="913774.A0A0C3CFS1"/>
<dbReference type="Proteomes" id="UP000054321">
    <property type="component" value="Unassembled WGS sequence"/>
</dbReference>